<accession>A0A285EEI4</accession>
<feature type="transmembrane region" description="Helical" evidence="6">
    <location>
        <begin position="185"/>
        <end position="207"/>
    </location>
</feature>
<dbReference type="EMBL" id="OBDO01000007">
    <property type="protein sequence ID" value="SNX97410.1"/>
    <property type="molecule type" value="Genomic_DNA"/>
</dbReference>
<comment type="similarity">
    <text evidence="4">Belongs to the methyl-accepting chemotaxis (MCP) protein family.</text>
</comment>
<dbReference type="Pfam" id="PF00015">
    <property type="entry name" value="MCPsignal"/>
    <property type="match status" value="1"/>
</dbReference>
<keyword evidence="6" id="KW-0472">Membrane</keyword>
<proteinExistence type="inferred from homology"/>
<dbReference type="OrthoDB" id="1115140at2"/>
<keyword evidence="10" id="KW-1185">Reference proteome</keyword>
<sequence>MARNLWSDRPLGVKLAALVAAGAVVLAVFAVLTVQALHGTGERTDELLATTRATAAALEADMMHDAVRGDVLQALLDGSGGGTTADLAAHDATFREVLAAVADAGLDPEVGAAVAEVTPEVEAYLAAADRIVARTATDPAAARAGYPAFAEAFAVLEDELPAVGAAVDGAAVAAAAASTDQRGTAITLAVLVAAGGVLVLAGIGWVVTRSVVGPLRRVGAVLAGLAEGDLRGVTGVTSRDEIGRMAAALETSLGSLRGVVTTIGDTTTTLASATEELTVTARDMTRLADESAEQSGVVAAAAGQVSRNVQTVAAGSEEMGASIGEIARNAGEVARVAAQAVTVADATTATVAKLGDSSREIAGVVQVITAIAEQTNLLALNATIEAARAGEAGKGFAVVANEVKELAQETAKATHTITARVEAIQADTGGAVRAIGEIGRIIGLINDSQGTIAAAVEEQTATTTEMNRNVAEAAVSAGRIAENITAVAGAAGATTRAMTDARTAMDEVARMASALSSAVGRFRY</sequence>
<dbReference type="InterPro" id="IPR004089">
    <property type="entry name" value="MCPsignal_dom"/>
</dbReference>
<dbReference type="Proteomes" id="UP000219514">
    <property type="component" value="Unassembled WGS sequence"/>
</dbReference>
<dbReference type="Gene3D" id="1.10.287.950">
    <property type="entry name" value="Methyl-accepting chemotaxis protein"/>
    <property type="match status" value="1"/>
</dbReference>
<dbReference type="AlphaFoldDB" id="A0A285EEI4"/>
<name>A0A285EEI4_9ACTN</name>
<dbReference type="GO" id="GO:0006935">
    <property type="term" value="P:chemotaxis"/>
    <property type="evidence" value="ECO:0007669"/>
    <property type="project" value="InterPro"/>
</dbReference>
<evidence type="ECO:0000256" key="5">
    <source>
        <dbReference type="PROSITE-ProRule" id="PRU00284"/>
    </source>
</evidence>
<evidence type="ECO:0000313" key="10">
    <source>
        <dbReference type="Proteomes" id="UP000219514"/>
    </source>
</evidence>
<gene>
    <name evidence="9" type="ORF">SAMN06893097_10750</name>
</gene>
<dbReference type="SUPFAM" id="SSF58104">
    <property type="entry name" value="Methyl-accepting chemotaxis protein (MCP) signaling domain"/>
    <property type="match status" value="1"/>
</dbReference>
<evidence type="ECO:0000256" key="3">
    <source>
        <dbReference type="ARBA" id="ARBA00023224"/>
    </source>
</evidence>
<evidence type="ECO:0000256" key="4">
    <source>
        <dbReference type="ARBA" id="ARBA00029447"/>
    </source>
</evidence>
<dbReference type="GO" id="GO:0016020">
    <property type="term" value="C:membrane"/>
    <property type="evidence" value="ECO:0007669"/>
    <property type="project" value="InterPro"/>
</dbReference>
<feature type="domain" description="HAMP" evidence="8">
    <location>
        <begin position="209"/>
        <end position="261"/>
    </location>
</feature>
<evidence type="ECO:0000256" key="6">
    <source>
        <dbReference type="SAM" id="Phobius"/>
    </source>
</evidence>
<dbReference type="SMART" id="SM00304">
    <property type="entry name" value="HAMP"/>
    <property type="match status" value="1"/>
</dbReference>
<dbReference type="GO" id="GO:0007165">
    <property type="term" value="P:signal transduction"/>
    <property type="evidence" value="ECO:0007669"/>
    <property type="project" value="UniProtKB-KW"/>
</dbReference>
<evidence type="ECO:0000259" key="7">
    <source>
        <dbReference type="PROSITE" id="PS50111"/>
    </source>
</evidence>
<keyword evidence="2 6" id="KW-1133">Transmembrane helix</keyword>
<dbReference type="InterPro" id="IPR004090">
    <property type="entry name" value="Chemotax_Me-accpt_rcpt"/>
</dbReference>
<keyword evidence="3 5" id="KW-0807">Transducer</keyword>
<evidence type="ECO:0000256" key="2">
    <source>
        <dbReference type="ARBA" id="ARBA00022989"/>
    </source>
</evidence>
<dbReference type="PANTHER" id="PTHR32089">
    <property type="entry name" value="METHYL-ACCEPTING CHEMOTAXIS PROTEIN MCPB"/>
    <property type="match status" value="1"/>
</dbReference>
<evidence type="ECO:0000313" key="9">
    <source>
        <dbReference type="EMBL" id="SNX97410.1"/>
    </source>
</evidence>
<dbReference type="Pfam" id="PF00672">
    <property type="entry name" value="HAMP"/>
    <property type="match status" value="1"/>
</dbReference>
<dbReference type="RefSeq" id="WP_097207390.1">
    <property type="nucleotide sequence ID" value="NZ_JACHXB010000006.1"/>
</dbReference>
<evidence type="ECO:0000256" key="1">
    <source>
        <dbReference type="ARBA" id="ARBA00022692"/>
    </source>
</evidence>
<dbReference type="GO" id="GO:0004888">
    <property type="term" value="F:transmembrane signaling receptor activity"/>
    <property type="evidence" value="ECO:0007669"/>
    <property type="project" value="InterPro"/>
</dbReference>
<reference evidence="9 10" key="1">
    <citation type="submission" date="2017-09" db="EMBL/GenBank/DDBJ databases">
        <authorList>
            <person name="Ehlers B."/>
            <person name="Leendertz F.H."/>
        </authorList>
    </citation>
    <scope>NUCLEOTIDE SEQUENCE [LARGE SCALE GENOMIC DNA]</scope>
    <source>
        <strain evidence="9 10">DSM 46844</strain>
    </source>
</reference>
<dbReference type="PRINTS" id="PR00260">
    <property type="entry name" value="CHEMTRNSDUCR"/>
</dbReference>
<organism evidence="9 10">
    <name type="scientific">Geodermatophilus sabuli</name>
    <dbReference type="NCBI Taxonomy" id="1564158"/>
    <lineage>
        <taxon>Bacteria</taxon>
        <taxon>Bacillati</taxon>
        <taxon>Actinomycetota</taxon>
        <taxon>Actinomycetes</taxon>
        <taxon>Geodermatophilales</taxon>
        <taxon>Geodermatophilaceae</taxon>
        <taxon>Geodermatophilus</taxon>
    </lineage>
</organism>
<dbReference type="PROSITE" id="PS50111">
    <property type="entry name" value="CHEMOTAXIS_TRANSDUC_2"/>
    <property type="match status" value="1"/>
</dbReference>
<protein>
    <submittedName>
        <fullName evidence="9">Methyl-accepting chemotaxis protein</fullName>
    </submittedName>
</protein>
<dbReference type="CDD" id="cd06225">
    <property type="entry name" value="HAMP"/>
    <property type="match status" value="1"/>
</dbReference>
<dbReference type="InterPro" id="IPR003660">
    <property type="entry name" value="HAMP_dom"/>
</dbReference>
<feature type="domain" description="Methyl-accepting transducer" evidence="7">
    <location>
        <begin position="266"/>
        <end position="499"/>
    </location>
</feature>
<keyword evidence="1 6" id="KW-0812">Transmembrane</keyword>
<dbReference type="PROSITE" id="PS50885">
    <property type="entry name" value="HAMP"/>
    <property type="match status" value="1"/>
</dbReference>
<dbReference type="SMART" id="SM00283">
    <property type="entry name" value="MA"/>
    <property type="match status" value="1"/>
</dbReference>
<evidence type="ECO:0000259" key="8">
    <source>
        <dbReference type="PROSITE" id="PS50885"/>
    </source>
</evidence>
<dbReference type="PANTHER" id="PTHR32089:SF112">
    <property type="entry name" value="LYSOZYME-LIKE PROTEIN-RELATED"/>
    <property type="match status" value="1"/>
</dbReference>